<comment type="subcellular location">
    <subcellularLocation>
        <location evidence="1">Cell membrane</location>
        <topology evidence="1">Multi-pass membrane protein</topology>
    </subcellularLocation>
</comment>
<feature type="transmembrane region" description="Helical" evidence="6">
    <location>
        <begin position="70"/>
        <end position="96"/>
    </location>
</feature>
<evidence type="ECO:0000256" key="2">
    <source>
        <dbReference type="ARBA" id="ARBA00022475"/>
    </source>
</evidence>
<keyword evidence="9" id="KW-1185">Reference proteome</keyword>
<feature type="transmembrane region" description="Helical" evidence="6">
    <location>
        <begin position="234"/>
        <end position="255"/>
    </location>
</feature>
<organism evidence="8 9">
    <name type="scientific">Ktedonobacter robiniae</name>
    <dbReference type="NCBI Taxonomy" id="2778365"/>
    <lineage>
        <taxon>Bacteria</taxon>
        <taxon>Bacillati</taxon>
        <taxon>Chloroflexota</taxon>
        <taxon>Ktedonobacteria</taxon>
        <taxon>Ktedonobacterales</taxon>
        <taxon>Ktedonobacteraceae</taxon>
        <taxon>Ktedonobacter</taxon>
    </lineage>
</organism>
<evidence type="ECO:0000256" key="1">
    <source>
        <dbReference type="ARBA" id="ARBA00004651"/>
    </source>
</evidence>
<feature type="transmembrane region" description="Helical" evidence="6">
    <location>
        <begin position="156"/>
        <end position="178"/>
    </location>
</feature>
<feature type="transmembrane region" description="Helical" evidence="6">
    <location>
        <begin position="199"/>
        <end position="222"/>
    </location>
</feature>
<dbReference type="PROSITE" id="PS50850">
    <property type="entry name" value="MFS"/>
    <property type="match status" value="1"/>
</dbReference>
<dbReference type="InterPro" id="IPR020846">
    <property type="entry name" value="MFS_dom"/>
</dbReference>
<sequence>MWFRILVLAIGGFALGTNGFVVVGILPEIAHELHVPIDLVGQLETVFALTYALGAPVLAAVAGNIARKRLLLFGLLLVVMMNLLATAIPNLAVLFVTRMLSAIGAALYTPTASSVAASFAPEEKRGRALALAMAGLTLAMVLGVPLGIFISSAWGWHMTFAFIACLSGLAFLGILVLFPTIANPPKIGLRARLALLRRPVLLVTLLNTAPWVLGYFVVYTYLSSILQQVTHLDGVGISKMFLLFGLAGIVGNALAGYSTDRWGAMRTLVLASLALGLILCAFPYVATSFTGAAALILIWGVFDSMTIPPQQHRLLALTTEIPGVILSLNSSVIYLSSAGGSALGGLLIHFTSLTALGWVGGICQFLALGVLFWSSHLMNKAQQKELKRKEEPCPASMSVSQ</sequence>
<dbReference type="CDD" id="cd17324">
    <property type="entry name" value="MFS_NepI_like"/>
    <property type="match status" value="1"/>
</dbReference>
<dbReference type="Pfam" id="PF07690">
    <property type="entry name" value="MFS_1"/>
    <property type="match status" value="1"/>
</dbReference>
<dbReference type="InterPro" id="IPR050189">
    <property type="entry name" value="MFS_Efflux_Transporters"/>
</dbReference>
<evidence type="ECO:0000313" key="8">
    <source>
        <dbReference type="EMBL" id="GHO58913.1"/>
    </source>
</evidence>
<dbReference type="Proteomes" id="UP000654345">
    <property type="component" value="Unassembled WGS sequence"/>
</dbReference>
<keyword evidence="4 6" id="KW-1133">Transmembrane helix</keyword>
<evidence type="ECO:0000256" key="6">
    <source>
        <dbReference type="SAM" id="Phobius"/>
    </source>
</evidence>
<evidence type="ECO:0000256" key="3">
    <source>
        <dbReference type="ARBA" id="ARBA00022692"/>
    </source>
</evidence>
<dbReference type="PANTHER" id="PTHR43124">
    <property type="entry name" value="PURINE EFFLUX PUMP PBUE"/>
    <property type="match status" value="1"/>
</dbReference>
<keyword evidence="5 6" id="KW-0472">Membrane</keyword>
<feature type="transmembrane region" description="Helical" evidence="6">
    <location>
        <begin position="102"/>
        <end position="121"/>
    </location>
</feature>
<dbReference type="RefSeq" id="WP_201375153.1">
    <property type="nucleotide sequence ID" value="NZ_BNJG01000003.1"/>
</dbReference>
<dbReference type="InterPro" id="IPR011701">
    <property type="entry name" value="MFS"/>
</dbReference>
<dbReference type="PANTHER" id="PTHR43124:SF10">
    <property type="entry name" value="PURINE EFFLUX PUMP PBUE"/>
    <property type="match status" value="1"/>
</dbReference>
<feature type="transmembrane region" description="Helical" evidence="6">
    <location>
        <begin position="128"/>
        <end position="150"/>
    </location>
</feature>
<name>A0ABQ3V1R1_9CHLR</name>
<evidence type="ECO:0000256" key="4">
    <source>
        <dbReference type="ARBA" id="ARBA00022989"/>
    </source>
</evidence>
<dbReference type="EMBL" id="BNJG01000003">
    <property type="protein sequence ID" value="GHO58913.1"/>
    <property type="molecule type" value="Genomic_DNA"/>
</dbReference>
<gene>
    <name evidence="8" type="primary">araJ</name>
    <name evidence="8" type="ORF">KSB_73880</name>
</gene>
<feature type="transmembrane region" description="Helical" evidence="6">
    <location>
        <begin position="355"/>
        <end position="374"/>
    </location>
</feature>
<evidence type="ECO:0000259" key="7">
    <source>
        <dbReference type="PROSITE" id="PS50850"/>
    </source>
</evidence>
<dbReference type="InterPro" id="IPR036259">
    <property type="entry name" value="MFS_trans_sf"/>
</dbReference>
<keyword evidence="2" id="KW-1003">Cell membrane</keyword>
<keyword evidence="3 6" id="KW-0812">Transmembrane</keyword>
<reference evidence="8 9" key="1">
    <citation type="journal article" date="2021" name="Int. J. Syst. Evol. Microbiol.">
        <title>Reticulibacter mediterranei gen. nov., sp. nov., within the new family Reticulibacteraceae fam. nov., and Ktedonospora formicarum gen. nov., sp. nov., Ktedonobacter robiniae sp. nov., Dictyobacter formicarum sp. nov. and Dictyobacter arantiisoli sp. nov., belonging to the class Ktedonobacteria.</title>
        <authorList>
            <person name="Yabe S."/>
            <person name="Zheng Y."/>
            <person name="Wang C.M."/>
            <person name="Sakai Y."/>
            <person name="Abe K."/>
            <person name="Yokota A."/>
            <person name="Donadio S."/>
            <person name="Cavaletti L."/>
            <person name="Monciardini P."/>
        </authorList>
    </citation>
    <scope>NUCLEOTIDE SEQUENCE [LARGE SCALE GENOMIC DNA]</scope>
    <source>
        <strain evidence="8 9">SOSP1-30</strain>
    </source>
</reference>
<evidence type="ECO:0000256" key="5">
    <source>
        <dbReference type="ARBA" id="ARBA00023136"/>
    </source>
</evidence>
<feature type="domain" description="Major facilitator superfamily (MFS) profile" evidence="7">
    <location>
        <begin position="4"/>
        <end position="378"/>
    </location>
</feature>
<feature type="transmembrane region" description="Helical" evidence="6">
    <location>
        <begin position="43"/>
        <end position="63"/>
    </location>
</feature>
<evidence type="ECO:0000313" key="9">
    <source>
        <dbReference type="Proteomes" id="UP000654345"/>
    </source>
</evidence>
<accession>A0ABQ3V1R1</accession>
<comment type="caution">
    <text evidence="8">The sequence shown here is derived from an EMBL/GenBank/DDBJ whole genome shotgun (WGS) entry which is preliminary data.</text>
</comment>
<dbReference type="SUPFAM" id="SSF103473">
    <property type="entry name" value="MFS general substrate transporter"/>
    <property type="match status" value="1"/>
</dbReference>
<dbReference type="Gene3D" id="1.20.1250.20">
    <property type="entry name" value="MFS general substrate transporter like domains"/>
    <property type="match status" value="2"/>
</dbReference>
<proteinExistence type="predicted"/>
<protein>
    <submittedName>
        <fullName evidence="8">MFS transporter</fullName>
    </submittedName>
</protein>
<feature type="transmembrane region" description="Helical" evidence="6">
    <location>
        <begin position="291"/>
        <end position="307"/>
    </location>
</feature>